<dbReference type="AlphaFoldDB" id="A0A7W7PAV3"/>
<dbReference type="EMBL" id="JACHMC010000001">
    <property type="protein sequence ID" value="MBB4882827.1"/>
    <property type="molecule type" value="Genomic_DNA"/>
</dbReference>
<dbReference type="Proteomes" id="UP000560081">
    <property type="component" value="Unassembled WGS sequence"/>
</dbReference>
<accession>A0A7W7PAV3</accession>
<feature type="compositionally biased region" description="Basic and acidic residues" evidence="1">
    <location>
        <begin position="38"/>
        <end position="47"/>
    </location>
</feature>
<evidence type="ECO:0000313" key="2">
    <source>
        <dbReference type="EMBL" id="MBB4882827.1"/>
    </source>
</evidence>
<proteinExistence type="predicted"/>
<organism evidence="2 3">
    <name type="scientific">Micrococcus flavus</name>
    <dbReference type="NCBI Taxonomy" id="384602"/>
    <lineage>
        <taxon>Bacteria</taxon>
        <taxon>Bacillati</taxon>
        <taxon>Actinomycetota</taxon>
        <taxon>Actinomycetes</taxon>
        <taxon>Micrococcales</taxon>
        <taxon>Micrococcaceae</taxon>
        <taxon>Micrococcus</taxon>
    </lineage>
</organism>
<feature type="region of interest" description="Disordered" evidence="1">
    <location>
        <begin position="122"/>
        <end position="151"/>
    </location>
</feature>
<feature type="region of interest" description="Disordered" evidence="1">
    <location>
        <begin position="1"/>
        <end position="96"/>
    </location>
</feature>
<feature type="compositionally biased region" description="Basic residues" evidence="1">
    <location>
        <begin position="77"/>
        <end position="91"/>
    </location>
</feature>
<feature type="compositionally biased region" description="Low complexity" evidence="1">
    <location>
        <begin position="58"/>
        <end position="76"/>
    </location>
</feature>
<evidence type="ECO:0000313" key="3">
    <source>
        <dbReference type="Proteomes" id="UP000560081"/>
    </source>
</evidence>
<reference evidence="2 3" key="1">
    <citation type="submission" date="2020-08" db="EMBL/GenBank/DDBJ databases">
        <title>Sequencing the genomes of 1000 actinobacteria strains.</title>
        <authorList>
            <person name="Klenk H.-P."/>
        </authorList>
    </citation>
    <scope>NUCLEOTIDE SEQUENCE [LARGE SCALE GENOMIC DNA]</scope>
    <source>
        <strain evidence="2 3">DSM 19079</strain>
    </source>
</reference>
<sequence>MRTLQRQGRVERRAGVDPALLDAPDRVREHAPPGMRTRVPEGIECGRARPTRPPSPSLRPARCATGSRPGRSPTRCTRPRRSRRRGRPRTAGHREAEFHGLAQVVVTHCRVVDLPGSAVGPQVRAAHAPSGHAERRVCGRLVPRARPERRP</sequence>
<protein>
    <submittedName>
        <fullName evidence="2">Uncharacterized protein</fullName>
    </submittedName>
</protein>
<comment type="caution">
    <text evidence="2">The sequence shown here is derived from an EMBL/GenBank/DDBJ whole genome shotgun (WGS) entry which is preliminary data.</text>
</comment>
<keyword evidence="3" id="KW-1185">Reference proteome</keyword>
<evidence type="ECO:0000256" key="1">
    <source>
        <dbReference type="SAM" id="MobiDB-lite"/>
    </source>
</evidence>
<gene>
    <name evidence="2" type="ORF">BJ976_001178</name>
</gene>
<name>A0A7W7PAV3_9MICC</name>